<gene>
    <name evidence="3" type="ORF">CVT26_007983</name>
</gene>
<feature type="region of interest" description="Disordered" evidence="2">
    <location>
        <begin position="37"/>
        <end position="70"/>
    </location>
</feature>
<evidence type="ECO:0000313" key="4">
    <source>
        <dbReference type="Proteomes" id="UP000284706"/>
    </source>
</evidence>
<feature type="coiled-coil region" evidence="1">
    <location>
        <begin position="193"/>
        <end position="220"/>
    </location>
</feature>
<protein>
    <submittedName>
        <fullName evidence="3">Uncharacterized protein</fullName>
    </submittedName>
</protein>
<evidence type="ECO:0000313" key="3">
    <source>
        <dbReference type="EMBL" id="PPQ74513.1"/>
    </source>
</evidence>
<feature type="compositionally biased region" description="Polar residues" evidence="2">
    <location>
        <begin position="49"/>
        <end position="66"/>
    </location>
</feature>
<dbReference type="Proteomes" id="UP000284706">
    <property type="component" value="Unassembled WGS sequence"/>
</dbReference>
<feature type="compositionally biased region" description="Basic and acidic residues" evidence="2">
    <location>
        <begin position="128"/>
        <end position="143"/>
    </location>
</feature>
<feature type="region of interest" description="Disordered" evidence="2">
    <location>
        <begin position="111"/>
        <end position="143"/>
    </location>
</feature>
<keyword evidence="1" id="KW-0175">Coiled coil</keyword>
<accession>A0A409W825</accession>
<organism evidence="3 4">
    <name type="scientific">Gymnopilus dilepis</name>
    <dbReference type="NCBI Taxonomy" id="231916"/>
    <lineage>
        <taxon>Eukaryota</taxon>
        <taxon>Fungi</taxon>
        <taxon>Dikarya</taxon>
        <taxon>Basidiomycota</taxon>
        <taxon>Agaricomycotina</taxon>
        <taxon>Agaricomycetes</taxon>
        <taxon>Agaricomycetidae</taxon>
        <taxon>Agaricales</taxon>
        <taxon>Agaricineae</taxon>
        <taxon>Hymenogastraceae</taxon>
        <taxon>Gymnopilus</taxon>
    </lineage>
</organism>
<reference evidence="3 4" key="1">
    <citation type="journal article" date="2018" name="Evol. Lett.">
        <title>Horizontal gene cluster transfer increased hallucinogenic mushroom diversity.</title>
        <authorList>
            <person name="Reynolds H.T."/>
            <person name="Vijayakumar V."/>
            <person name="Gluck-Thaler E."/>
            <person name="Korotkin H.B."/>
            <person name="Matheny P.B."/>
            <person name="Slot J.C."/>
        </authorList>
    </citation>
    <scope>NUCLEOTIDE SEQUENCE [LARGE SCALE GENOMIC DNA]</scope>
    <source>
        <strain evidence="3 4">SRW20</strain>
    </source>
</reference>
<proteinExistence type="predicted"/>
<dbReference type="EMBL" id="NHYE01005335">
    <property type="protein sequence ID" value="PPQ74513.1"/>
    <property type="molecule type" value="Genomic_DNA"/>
</dbReference>
<sequence length="387" mass="42178">MVQCKALEFFVYPTWTMDDPTSASMPVTEMPVTQEMAHGAPGDAGAEAETTTQVNRSSNHVSKQTESPVSMFSFSMPMTITGSNTLAQPSIPPPLVTSPVVPRSNKQKIVSQGIHVTQPLRLRRARSTSKEDVSPNGQEEREQEQRLASQAQEILDLKNECMAEQLDSRQRALYHLQNQLASVVTKTQTAETSSRLEEDKLKLQRQKAIAEQDKAQLRANAALEVLDTRRQQLSPTVSPRLSQNTSIPSPIVFSTSGSPSKASSFQPRAQDNHSGAIKPTSAMSSPEISGMLGTALHQSALLAPPCDVSRREHASHELGSRATTKEFLQTRDQSTQILSSEIMCPPFSSDGTEEMDTEDRASATSASAKIGDSTVRTSILPPSFQFN</sequence>
<name>A0A409W825_9AGAR</name>
<feature type="compositionally biased region" description="Polar residues" evidence="2">
    <location>
        <begin position="255"/>
        <end position="273"/>
    </location>
</feature>
<keyword evidence="4" id="KW-1185">Reference proteome</keyword>
<evidence type="ECO:0000256" key="2">
    <source>
        <dbReference type="SAM" id="MobiDB-lite"/>
    </source>
</evidence>
<feature type="region of interest" description="Disordered" evidence="2">
    <location>
        <begin position="255"/>
        <end position="288"/>
    </location>
</feature>
<feature type="region of interest" description="Disordered" evidence="2">
    <location>
        <begin position="346"/>
        <end position="374"/>
    </location>
</feature>
<dbReference type="AlphaFoldDB" id="A0A409W825"/>
<evidence type="ECO:0000256" key="1">
    <source>
        <dbReference type="SAM" id="Coils"/>
    </source>
</evidence>
<comment type="caution">
    <text evidence="3">The sequence shown here is derived from an EMBL/GenBank/DDBJ whole genome shotgun (WGS) entry which is preliminary data.</text>
</comment>
<dbReference type="InParanoid" id="A0A409W825"/>